<evidence type="ECO:0000313" key="4">
    <source>
        <dbReference type="EMBL" id="MCW8087307.1"/>
    </source>
</evidence>
<gene>
    <name evidence="4" type="ORF">OF850_16860</name>
</gene>
<dbReference type="EMBL" id="JAPFQI010000015">
    <property type="protein sequence ID" value="MCW8087307.1"/>
    <property type="molecule type" value="Genomic_DNA"/>
</dbReference>
<evidence type="ECO:0000313" key="5">
    <source>
        <dbReference type="Proteomes" id="UP001526430"/>
    </source>
</evidence>
<name>A0ABT3NYR4_9PROT</name>
<dbReference type="InterPro" id="IPR050832">
    <property type="entry name" value="Bact_Acetyltransf"/>
</dbReference>
<sequence length="147" mass="16745">MPRLAKPGEAEALRDLVRGAYAHYVPRLGREPFPMTDDYAARIRAGQAWVEEENGQILGVLVLEDTPEGLLLDNIAVAASLRGTGIGRRLLRFVEEEALRRGHPRVWLYTNEKMTENIALYARLGFVETHRGEEKGFRRVFMEKRLA</sequence>
<keyword evidence="1" id="KW-0808">Transferase</keyword>
<dbReference type="PROSITE" id="PS51186">
    <property type="entry name" value="GNAT"/>
    <property type="match status" value="1"/>
</dbReference>
<feature type="domain" description="N-acetyltransferase" evidence="3">
    <location>
        <begin position="1"/>
        <end position="147"/>
    </location>
</feature>
<reference evidence="4 5" key="1">
    <citation type="submission" date="2022-10" db="EMBL/GenBank/DDBJ databases">
        <title>Roseococcus glaciei nov., sp. nov., isolated from glacier.</title>
        <authorList>
            <person name="Liu Q."/>
            <person name="Xin Y.-H."/>
        </authorList>
    </citation>
    <scope>NUCLEOTIDE SEQUENCE [LARGE SCALE GENOMIC DNA]</scope>
    <source>
        <strain evidence="4 5">MDT2-1-1</strain>
    </source>
</reference>
<evidence type="ECO:0000259" key="3">
    <source>
        <dbReference type="PROSITE" id="PS51186"/>
    </source>
</evidence>
<dbReference type="Proteomes" id="UP001526430">
    <property type="component" value="Unassembled WGS sequence"/>
</dbReference>
<dbReference type="InterPro" id="IPR000182">
    <property type="entry name" value="GNAT_dom"/>
</dbReference>
<keyword evidence="2" id="KW-0012">Acyltransferase</keyword>
<dbReference type="Gene3D" id="3.40.630.30">
    <property type="match status" value="1"/>
</dbReference>
<protein>
    <submittedName>
        <fullName evidence="4">GNAT family N-acetyltransferase</fullName>
    </submittedName>
</protein>
<dbReference type="InterPro" id="IPR016181">
    <property type="entry name" value="Acyl_CoA_acyltransferase"/>
</dbReference>
<dbReference type="SUPFAM" id="SSF55729">
    <property type="entry name" value="Acyl-CoA N-acyltransferases (Nat)"/>
    <property type="match status" value="1"/>
</dbReference>
<dbReference type="PANTHER" id="PTHR43877">
    <property type="entry name" value="AMINOALKYLPHOSPHONATE N-ACETYLTRANSFERASE-RELATED-RELATED"/>
    <property type="match status" value="1"/>
</dbReference>
<evidence type="ECO:0000256" key="2">
    <source>
        <dbReference type="ARBA" id="ARBA00023315"/>
    </source>
</evidence>
<evidence type="ECO:0000256" key="1">
    <source>
        <dbReference type="ARBA" id="ARBA00022679"/>
    </source>
</evidence>
<dbReference type="PANTHER" id="PTHR43877:SF2">
    <property type="entry name" value="AMINOALKYLPHOSPHONATE N-ACETYLTRANSFERASE-RELATED"/>
    <property type="match status" value="1"/>
</dbReference>
<dbReference type="Pfam" id="PF00583">
    <property type="entry name" value="Acetyltransf_1"/>
    <property type="match status" value="1"/>
</dbReference>
<comment type="caution">
    <text evidence="4">The sequence shown here is derived from an EMBL/GenBank/DDBJ whole genome shotgun (WGS) entry which is preliminary data.</text>
</comment>
<accession>A0ABT3NYR4</accession>
<proteinExistence type="predicted"/>
<dbReference type="RefSeq" id="WP_301591483.1">
    <property type="nucleotide sequence ID" value="NZ_JAPFQI010000015.1"/>
</dbReference>
<keyword evidence="5" id="KW-1185">Reference proteome</keyword>
<dbReference type="CDD" id="cd04301">
    <property type="entry name" value="NAT_SF"/>
    <property type="match status" value="1"/>
</dbReference>
<organism evidence="4 5">
    <name type="scientific">Sabulicella glaciei</name>
    <dbReference type="NCBI Taxonomy" id="2984948"/>
    <lineage>
        <taxon>Bacteria</taxon>
        <taxon>Pseudomonadati</taxon>
        <taxon>Pseudomonadota</taxon>
        <taxon>Alphaproteobacteria</taxon>
        <taxon>Acetobacterales</taxon>
        <taxon>Acetobacteraceae</taxon>
        <taxon>Sabulicella</taxon>
    </lineage>
</organism>